<reference evidence="3" key="1">
    <citation type="journal article" date="2014" name="Nat. Genet.">
        <title>Genome of the human hookworm Necator americanus.</title>
        <authorList>
            <person name="Tang Y.T."/>
            <person name="Gao X."/>
            <person name="Rosa B.A."/>
            <person name="Abubucker S."/>
            <person name="Hallsworth-Pepin K."/>
            <person name="Martin J."/>
            <person name="Tyagi R."/>
            <person name="Heizer E."/>
            <person name="Zhang X."/>
            <person name="Bhonagiri-Palsikar V."/>
            <person name="Minx P."/>
            <person name="Warren W.C."/>
            <person name="Wang Q."/>
            <person name="Zhan B."/>
            <person name="Hotez P.J."/>
            <person name="Sternberg P.W."/>
            <person name="Dougall A."/>
            <person name="Gaze S.T."/>
            <person name="Mulvenna J."/>
            <person name="Sotillo J."/>
            <person name="Ranganathan S."/>
            <person name="Rabelo E.M."/>
            <person name="Wilson R.K."/>
            <person name="Felgner P.L."/>
            <person name="Bethony J."/>
            <person name="Hawdon J.M."/>
            <person name="Gasser R.B."/>
            <person name="Loukas A."/>
            <person name="Mitreva M."/>
        </authorList>
    </citation>
    <scope>NUCLEOTIDE SEQUENCE [LARGE SCALE GENOMIC DNA]</scope>
</reference>
<sequence>MRVSTRFYDCALVTIVSLFVQFAGHQLGLDPPAISGPDVVGMVDSNLHNHLLTSDRNNSHWSVVRSSRHAAIENDIRKICRHE</sequence>
<name>W2TQX9_NECAM</name>
<keyword evidence="1" id="KW-0732">Signal</keyword>
<dbReference type="KEGG" id="nai:NECAME_07009"/>
<evidence type="ECO:0008006" key="4">
    <source>
        <dbReference type="Google" id="ProtNLM"/>
    </source>
</evidence>
<dbReference type="OrthoDB" id="10487099at2759"/>
<proteinExistence type="predicted"/>
<feature type="signal peptide" evidence="1">
    <location>
        <begin position="1"/>
        <end position="25"/>
    </location>
</feature>
<gene>
    <name evidence="2" type="ORF">NECAME_07009</name>
</gene>
<dbReference type="AlphaFoldDB" id="W2TQX9"/>
<protein>
    <recommendedName>
        <fullName evidence="4">Secreted protein</fullName>
    </recommendedName>
</protein>
<dbReference type="Proteomes" id="UP000053676">
    <property type="component" value="Unassembled WGS sequence"/>
</dbReference>
<accession>W2TQX9</accession>
<feature type="chain" id="PRO_5004825283" description="Secreted protein" evidence="1">
    <location>
        <begin position="26"/>
        <end position="83"/>
    </location>
</feature>
<dbReference type="EMBL" id="KI658001">
    <property type="protein sequence ID" value="ETN84188.1"/>
    <property type="molecule type" value="Genomic_DNA"/>
</dbReference>
<organism evidence="2 3">
    <name type="scientific">Necator americanus</name>
    <name type="common">Human hookworm</name>
    <dbReference type="NCBI Taxonomy" id="51031"/>
    <lineage>
        <taxon>Eukaryota</taxon>
        <taxon>Metazoa</taxon>
        <taxon>Ecdysozoa</taxon>
        <taxon>Nematoda</taxon>
        <taxon>Chromadorea</taxon>
        <taxon>Rhabditida</taxon>
        <taxon>Rhabditina</taxon>
        <taxon>Rhabditomorpha</taxon>
        <taxon>Strongyloidea</taxon>
        <taxon>Ancylostomatidae</taxon>
        <taxon>Bunostominae</taxon>
        <taxon>Necator</taxon>
    </lineage>
</organism>
<keyword evidence="3" id="KW-1185">Reference proteome</keyword>
<evidence type="ECO:0000313" key="3">
    <source>
        <dbReference type="Proteomes" id="UP000053676"/>
    </source>
</evidence>
<evidence type="ECO:0000313" key="2">
    <source>
        <dbReference type="EMBL" id="ETN84188.1"/>
    </source>
</evidence>
<evidence type="ECO:0000256" key="1">
    <source>
        <dbReference type="SAM" id="SignalP"/>
    </source>
</evidence>